<dbReference type="RefSeq" id="WP_380080516.1">
    <property type="nucleotide sequence ID" value="NZ_JBHRZF010000203.1"/>
</dbReference>
<evidence type="ECO:0000313" key="2">
    <source>
        <dbReference type="EMBL" id="MFC3862572.1"/>
    </source>
</evidence>
<reference evidence="3" key="1">
    <citation type="journal article" date="2019" name="Int. J. Syst. Evol. Microbiol.">
        <title>The Global Catalogue of Microorganisms (GCM) 10K type strain sequencing project: providing services to taxonomists for standard genome sequencing and annotation.</title>
        <authorList>
            <consortium name="The Broad Institute Genomics Platform"/>
            <consortium name="The Broad Institute Genome Sequencing Center for Infectious Disease"/>
            <person name="Wu L."/>
            <person name="Ma J."/>
        </authorList>
    </citation>
    <scope>NUCLEOTIDE SEQUENCE [LARGE SCALE GENOMIC DNA]</scope>
    <source>
        <strain evidence="3">CCTCC AB 2013263</strain>
    </source>
</reference>
<proteinExistence type="predicted"/>
<keyword evidence="3" id="KW-1185">Reference proteome</keyword>
<protein>
    <submittedName>
        <fullName evidence="2">Uncharacterized protein</fullName>
    </submittedName>
</protein>
<name>A0ABV8ADG3_9DEIO</name>
<comment type="caution">
    <text evidence="2">The sequence shown here is derived from an EMBL/GenBank/DDBJ whole genome shotgun (WGS) entry which is preliminary data.</text>
</comment>
<dbReference type="EMBL" id="JBHRZF010000203">
    <property type="protein sequence ID" value="MFC3862572.1"/>
    <property type="molecule type" value="Genomic_DNA"/>
</dbReference>
<evidence type="ECO:0000313" key="3">
    <source>
        <dbReference type="Proteomes" id="UP001595748"/>
    </source>
</evidence>
<evidence type="ECO:0000256" key="1">
    <source>
        <dbReference type="SAM" id="Coils"/>
    </source>
</evidence>
<feature type="coiled-coil region" evidence="1">
    <location>
        <begin position="71"/>
        <end position="123"/>
    </location>
</feature>
<gene>
    <name evidence="2" type="ORF">ACFOPQ_17550</name>
</gene>
<organism evidence="2 3">
    <name type="scientific">Deinococcus antarcticus</name>
    <dbReference type="NCBI Taxonomy" id="1298767"/>
    <lineage>
        <taxon>Bacteria</taxon>
        <taxon>Thermotogati</taxon>
        <taxon>Deinococcota</taxon>
        <taxon>Deinococci</taxon>
        <taxon>Deinococcales</taxon>
        <taxon>Deinococcaceae</taxon>
        <taxon>Deinococcus</taxon>
    </lineage>
</organism>
<dbReference type="Proteomes" id="UP001595748">
    <property type="component" value="Unassembled WGS sequence"/>
</dbReference>
<keyword evidence="1" id="KW-0175">Coiled coil</keyword>
<sequence>MTRNSKAKTTAQTQRMTVTAGLKELKLLNKRITSRIDDLKAIRTRRSSTETIAGINKKDFEDTAREGFQAIQALLARRDAIKAEIVRSNAESTVTVGGQRMTVAAAIERKRALEAQKKNRRRDEDFVPTQETLVQHLRAQYAVAVAEEANLLSVMEAEREMRVNSFLNQERSKGQKDTGIDTKAIEEAYRAANTPVIDDPLDLLKKLAGMEEDVEIFASEVDRVLDEHNATTYIEVPASQ</sequence>
<accession>A0ABV8ADG3</accession>